<evidence type="ECO:0000313" key="6">
    <source>
        <dbReference type="EMBL" id="RBQ28943.1"/>
    </source>
</evidence>
<dbReference type="PRINTS" id="PR00455">
    <property type="entry name" value="HTHTETR"/>
</dbReference>
<dbReference type="InterPro" id="IPR009057">
    <property type="entry name" value="Homeodomain-like_sf"/>
</dbReference>
<evidence type="ECO:0000256" key="2">
    <source>
        <dbReference type="ARBA" id="ARBA00023125"/>
    </source>
</evidence>
<dbReference type="Pfam" id="PF00440">
    <property type="entry name" value="TetR_N"/>
    <property type="match status" value="1"/>
</dbReference>
<reference evidence="6 7" key="1">
    <citation type="submission" date="2017-10" db="EMBL/GenBank/DDBJ databases">
        <title>Genomics of the genus Arcobacter.</title>
        <authorList>
            <person name="Perez-Cataluna A."/>
            <person name="Figueras M.J."/>
        </authorList>
    </citation>
    <scope>NUCLEOTIDE SEQUENCE [LARGE SCALE GENOMIC DNA]</scope>
    <source>
        <strain evidence="6 7">CECT 9230</strain>
    </source>
</reference>
<protein>
    <submittedName>
        <fullName evidence="6">TetR family transcriptional regulator</fullName>
    </submittedName>
</protein>
<dbReference type="InterPro" id="IPR001647">
    <property type="entry name" value="HTH_TetR"/>
</dbReference>
<name>A0A366MSV2_9BACT</name>
<dbReference type="PROSITE" id="PS01081">
    <property type="entry name" value="HTH_TETR_1"/>
    <property type="match status" value="1"/>
</dbReference>
<dbReference type="PANTHER" id="PTHR43479:SF11">
    <property type="entry name" value="ACREF_ENVCD OPERON REPRESSOR-RELATED"/>
    <property type="match status" value="1"/>
</dbReference>
<evidence type="ECO:0000259" key="5">
    <source>
        <dbReference type="PROSITE" id="PS50977"/>
    </source>
</evidence>
<gene>
    <name evidence="6" type="ORF">CRU91_07135</name>
</gene>
<dbReference type="SUPFAM" id="SSF46689">
    <property type="entry name" value="Homeodomain-like"/>
    <property type="match status" value="1"/>
</dbReference>
<dbReference type="RefSeq" id="WP_113894535.1">
    <property type="nucleotide sequence ID" value="NZ_JANJGA010000010.1"/>
</dbReference>
<dbReference type="InterPro" id="IPR050624">
    <property type="entry name" value="HTH-type_Tx_Regulator"/>
</dbReference>
<dbReference type="Gene3D" id="1.10.357.10">
    <property type="entry name" value="Tetracycline Repressor, domain 2"/>
    <property type="match status" value="1"/>
</dbReference>
<keyword evidence="3" id="KW-0804">Transcription</keyword>
<dbReference type="InterPro" id="IPR023772">
    <property type="entry name" value="DNA-bd_HTH_TetR-type_CS"/>
</dbReference>
<sequence>MKRNRPLNQEKRNAIIKAAIEEFYTRGYEASSMDTISKEANVSKATVYNHFKNKEDLFLALAHILLEKLEKSFQYEYDNNKTIEFQLKEIAYKELEFLNDNENMKLIQILTVVMIQKNEIGLKLLAYERDDCMDMTSKWFEKAKENKKLDFESSLFVSKQFIGMIKSFAFYPQIYGAAKLTSDEQNNLVEKAVQMIIKQYS</sequence>
<proteinExistence type="predicted"/>
<dbReference type="OrthoDB" id="5422199at2"/>
<accession>A0A366MSV2</accession>
<keyword evidence="1" id="KW-0805">Transcription regulation</keyword>
<keyword evidence="2 4" id="KW-0238">DNA-binding</keyword>
<feature type="domain" description="HTH tetR-type" evidence="5">
    <location>
        <begin position="9"/>
        <end position="69"/>
    </location>
</feature>
<organism evidence="6 7">
    <name type="scientific">Aliarcobacter vitoriensis</name>
    <dbReference type="NCBI Taxonomy" id="2011099"/>
    <lineage>
        <taxon>Bacteria</taxon>
        <taxon>Pseudomonadati</taxon>
        <taxon>Campylobacterota</taxon>
        <taxon>Epsilonproteobacteria</taxon>
        <taxon>Campylobacterales</taxon>
        <taxon>Arcobacteraceae</taxon>
        <taxon>Aliarcobacter</taxon>
    </lineage>
</organism>
<dbReference type="InterPro" id="IPR039536">
    <property type="entry name" value="TetR_C_Proteobacteria"/>
</dbReference>
<evidence type="ECO:0000313" key="7">
    <source>
        <dbReference type="Proteomes" id="UP000252669"/>
    </source>
</evidence>
<evidence type="ECO:0000256" key="3">
    <source>
        <dbReference type="ARBA" id="ARBA00023163"/>
    </source>
</evidence>
<dbReference type="GO" id="GO:0003677">
    <property type="term" value="F:DNA binding"/>
    <property type="evidence" value="ECO:0007669"/>
    <property type="project" value="UniProtKB-UniRule"/>
</dbReference>
<dbReference type="PROSITE" id="PS50977">
    <property type="entry name" value="HTH_TETR_2"/>
    <property type="match status" value="1"/>
</dbReference>
<evidence type="ECO:0000256" key="4">
    <source>
        <dbReference type="PROSITE-ProRule" id="PRU00335"/>
    </source>
</evidence>
<dbReference type="Pfam" id="PF14246">
    <property type="entry name" value="TetR_C_7"/>
    <property type="match status" value="1"/>
</dbReference>
<dbReference type="AlphaFoldDB" id="A0A366MSV2"/>
<dbReference type="EMBL" id="PDKB01000010">
    <property type="protein sequence ID" value="RBQ28943.1"/>
    <property type="molecule type" value="Genomic_DNA"/>
</dbReference>
<evidence type="ECO:0000256" key="1">
    <source>
        <dbReference type="ARBA" id="ARBA00023015"/>
    </source>
</evidence>
<feature type="DNA-binding region" description="H-T-H motif" evidence="4">
    <location>
        <begin position="32"/>
        <end position="51"/>
    </location>
</feature>
<comment type="caution">
    <text evidence="6">The sequence shown here is derived from an EMBL/GenBank/DDBJ whole genome shotgun (WGS) entry which is preliminary data.</text>
</comment>
<dbReference type="Gene3D" id="1.10.10.60">
    <property type="entry name" value="Homeodomain-like"/>
    <property type="match status" value="1"/>
</dbReference>
<keyword evidence="7" id="KW-1185">Reference proteome</keyword>
<dbReference type="PANTHER" id="PTHR43479">
    <property type="entry name" value="ACREF/ENVCD OPERON REPRESSOR-RELATED"/>
    <property type="match status" value="1"/>
</dbReference>
<dbReference type="FunFam" id="1.10.10.60:FF:000141">
    <property type="entry name" value="TetR family transcriptional regulator"/>
    <property type="match status" value="1"/>
</dbReference>
<dbReference type="Proteomes" id="UP000252669">
    <property type="component" value="Unassembled WGS sequence"/>
</dbReference>